<proteinExistence type="predicted"/>
<dbReference type="FunFam" id="1.10.10.60:FF:000284">
    <property type="entry name" value="Two-component system sensor histidine kinase/response regulator"/>
    <property type="match status" value="1"/>
</dbReference>
<feature type="transmembrane region" description="Helical" evidence="12">
    <location>
        <begin position="779"/>
        <end position="801"/>
    </location>
</feature>
<protein>
    <recommendedName>
        <fullName evidence="2">histidine kinase</fullName>
        <ecNumber evidence="2">2.7.13.3</ecNumber>
    </recommendedName>
</protein>
<dbReference type="Pfam" id="PF12833">
    <property type="entry name" value="HTH_18"/>
    <property type="match status" value="1"/>
</dbReference>
<keyword evidence="8" id="KW-0902">Two-component regulatory system</keyword>
<dbReference type="InterPro" id="IPR011047">
    <property type="entry name" value="Quinoprotein_ADH-like_sf"/>
</dbReference>
<dbReference type="InterPro" id="IPR004358">
    <property type="entry name" value="Sig_transdc_His_kin-like_C"/>
</dbReference>
<evidence type="ECO:0000256" key="8">
    <source>
        <dbReference type="ARBA" id="ARBA00023012"/>
    </source>
</evidence>
<dbReference type="SMART" id="SM00387">
    <property type="entry name" value="HATPase_c"/>
    <property type="match status" value="1"/>
</dbReference>
<dbReference type="InterPro" id="IPR009057">
    <property type="entry name" value="Homeodomain-like_sf"/>
</dbReference>
<keyword evidence="12" id="KW-1133">Transmembrane helix</keyword>
<evidence type="ECO:0000256" key="2">
    <source>
        <dbReference type="ARBA" id="ARBA00012438"/>
    </source>
</evidence>
<dbReference type="SUPFAM" id="SSF46689">
    <property type="entry name" value="Homeodomain-like"/>
    <property type="match status" value="1"/>
</dbReference>
<sequence>MKQVLILLILLCSLPINAQMYKYIGTEDGLSDRRVFYIQKDKRKYMWFLTLEGIDRYNGTGFRQYKLMENGKKLDNYQSLGWLYLDKDDEVWEIGKNGMVFRYDEITDRFQLKFQIPKEGDHASSTSISYSFIDQNQNVWLCGKNKIYLYPIYNNEKKDATGIMNVLKQPITCIAQQDSVHYFIGTEDGVRYAELKTNGLEIIPVKGLDEFSKQVDDMYYHPTTQQLFIGTFQEGIYVYNAEEDKYSQPETDFSDVSVNRIKLFEKNDILIATDGAGIYKINAVTRKTEPYIVTDYNQNNLMNGNKINDIYIDSRRRIWMANDPVGVTIKDERYMPYKWIRHYIKNKQSLINDHVNAIIEDSDGDLWFGTQNGVSLYRTEADSWQSFLSTFNPPKENMNHIFTTLCEISPGIIWAGGHNASLYEINKKDQSVKQLNTTYTPGKNNRFNKYVSAIIKGAKGYIWLGGYHNLKRLDLKNKDVRVYDSINLITSVVEKDEKSIWVGNSTGLHLLDKESGAVKHIKLSNESESVYINTIHRMDDGKLFIGTNGTGLIIYDSKKDTFACYNKDNSSIISNRIYTILSDGDKNIMFSTENGLSRFYPDENRFSNWTKERGLATSHFNANSGVLFQNKNFIFGSIDGAVEFNKTMELPQNYATELIFSNFKVLYDTVVPGESESPLEKDINEVETIHLNHNQNIFSLEVSTINYDYPSNIIYSWMLEGFYNKWSKQGNESLIQFTNLNSGRYTLHVRAISNEDGHTIIKERSINIIIDVPFWKSGWAILIYVVMFFIISGITLHILFLRRQKKVSEEKITFFINTAHDIRTPLTLIKAPLEEVCETENMSPVGQSNVNTALRNVNLLLRLTTNLINFEKADLYSSELYISEHEVSAFVEELVASFRAYAEARHIEFTCKSDFQYLNTWFDKEKMDSILRNIISNALKYTPENGKVNISLSEANDTWSVEVKDTGIGIPSSEQKKLFKMHFRGSNAINSKVSGSGIGLILVWKLVNLHKGKIYLHSVENRGCTIKVTFPKGSEHLGNAKKVSLTENPTIILNDNNKKDLPIYDAMKEQHTASAQRILIVEDNDELRDYLRQTLSSEYKVQTCVNGREAMGVVKGYSPDLIISDIMMPEMQGDELCSILKNDIETSHIPIILLTALTNEKSILEGLKNGADEYIVKPFNIGILKATIANLLVNRAILRRKYSNPDAIIDEGDENNFIDYSNNIDWKFITDVKKHIENKMDDPIFNVDVLCAMLNMSRTSFYNKIKALTDHAPADYVRIIRLNKAAQLLKEGSHNVTEIAEMTGFNDAKYFREVFKKHFNVSPSKYKESLNG</sequence>
<dbReference type="FunFam" id="2.60.40.10:FF:000791">
    <property type="entry name" value="Two-component system sensor histidine kinase/response regulator"/>
    <property type="match status" value="1"/>
</dbReference>
<dbReference type="FunFam" id="3.40.50.2300:FF:000138">
    <property type="entry name" value="Two-component system sensor histidine kinase/response regulator"/>
    <property type="match status" value="1"/>
</dbReference>
<dbReference type="EC" id="2.7.13.3" evidence="2"/>
<dbReference type="Pfam" id="PF02518">
    <property type="entry name" value="HATPase_c"/>
    <property type="match status" value="1"/>
</dbReference>
<comment type="caution">
    <text evidence="16">The sequence shown here is derived from an EMBL/GenBank/DDBJ whole genome shotgun (WGS) entry which is preliminary data.</text>
</comment>
<dbReference type="Gene3D" id="1.10.10.60">
    <property type="entry name" value="Homeodomain-like"/>
    <property type="match status" value="2"/>
</dbReference>
<keyword evidence="10" id="KW-0238">DNA-binding</keyword>
<feature type="domain" description="Histidine kinase" evidence="14">
    <location>
        <begin position="817"/>
        <end position="1034"/>
    </location>
</feature>
<dbReference type="SMART" id="SM00342">
    <property type="entry name" value="HTH_ARAC"/>
    <property type="match status" value="1"/>
</dbReference>
<dbReference type="InterPro" id="IPR011006">
    <property type="entry name" value="CheY-like_superfamily"/>
</dbReference>
<dbReference type="SUPFAM" id="SSF50998">
    <property type="entry name" value="Quinoprotein alcohol dehydrogenase-like"/>
    <property type="match status" value="1"/>
</dbReference>
<keyword evidence="4 16" id="KW-0808">Transferase</keyword>
<gene>
    <name evidence="16" type="ORF">EZS27_010252</name>
</gene>
<evidence type="ECO:0000256" key="1">
    <source>
        <dbReference type="ARBA" id="ARBA00000085"/>
    </source>
</evidence>
<dbReference type="GO" id="GO:0000155">
    <property type="term" value="F:phosphorelay sensor kinase activity"/>
    <property type="evidence" value="ECO:0007669"/>
    <property type="project" value="InterPro"/>
</dbReference>
<comment type="catalytic activity">
    <reaction evidence="1">
        <text>ATP + protein L-histidine = ADP + protein N-phospho-L-histidine.</text>
        <dbReference type="EC" id="2.7.13.3"/>
    </reaction>
</comment>
<keyword evidence="11" id="KW-0804">Transcription</keyword>
<dbReference type="SMART" id="SM00448">
    <property type="entry name" value="REC"/>
    <property type="match status" value="1"/>
</dbReference>
<reference evidence="16" key="1">
    <citation type="submission" date="2019-03" db="EMBL/GenBank/DDBJ databases">
        <title>Single cell metagenomics reveals metabolic interactions within the superorganism composed of flagellate Streblomastix strix and complex community of Bacteroidetes bacteria on its surface.</title>
        <authorList>
            <person name="Treitli S.C."/>
            <person name="Kolisko M."/>
            <person name="Husnik F."/>
            <person name="Keeling P."/>
            <person name="Hampl V."/>
        </authorList>
    </citation>
    <scope>NUCLEOTIDE SEQUENCE</scope>
    <source>
        <strain evidence="16">STM</strain>
    </source>
</reference>
<dbReference type="InterPro" id="IPR018062">
    <property type="entry name" value="HTH_AraC-typ_CS"/>
</dbReference>
<dbReference type="PANTHER" id="PTHR43547:SF2">
    <property type="entry name" value="HYBRID SIGNAL TRANSDUCTION HISTIDINE KINASE C"/>
    <property type="match status" value="1"/>
</dbReference>
<dbReference type="InterPro" id="IPR005467">
    <property type="entry name" value="His_kinase_dom"/>
</dbReference>
<dbReference type="InterPro" id="IPR011110">
    <property type="entry name" value="Reg_prop"/>
</dbReference>
<dbReference type="Pfam" id="PF07494">
    <property type="entry name" value="Reg_prop"/>
    <property type="match status" value="1"/>
</dbReference>
<evidence type="ECO:0000256" key="9">
    <source>
        <dbReference type="ARBA" id="ARBA00023015"/>
    </source>
</evidence>
<evidence type="ECO:0000256" key="3">
    <source>
        <dbReference type="ARBA" id="ARBA00022553"/>
    </source>
</evidence>
<dbReference type="Gene3D" id="2.60.40.10">
    <property type="entry name" value="Immunoglobulins"/>
    <property type="match status" value="1"/>
</dbReference>
<evidence type="ECO:0000259" key="15">
    <source>
        <dbReference type="PROSITE" id="PS50110"/>
    </source>
</evidence>
<dbReference type="InterPro" id="IPR015943">
    <property type="entry name" value="WD40/YVTN_repeat-like_dom_sf"/>
</dbReference>
<dbReference type="GO" id="GO:0043565">
    <property type="term" value="F:sequence-specific DNA binding"/>
    <property type="evidence" value="ECO:0007669"/>
    <property type="project" value="InterPro"/>
</dbReference>
<feature type="domain" description="HTH araC/xylS-type" evidence="13">
    <location>
        <begin position="1230"/>
        <end position="1329"/>
    </location>
</feature>
<evidence type="ECO:0000256" key="7">
    <source>
        <dbReference type="ARBA" id="ARBA00022840"/>
    </source>
</evidence>
<dbReference type="InterPro" id="IPR011123">
    <property type="entry name" value="Y_Y_Y"/>
</dbReference>
<dbReference type="PROSITE" id="PS01124">
    <property type="entry name" value="HTH_ARAC_FAMILY_2"/>
    <property type="match status" value="1"/>
</dbReference>
<dbReference type="GO" id="GO:0003700">
    <property type="term" value="F:DNA-binding transcription factor activity"/>
    <property type="evidence" value="ECO:0007669"/>
    <property type="project" value="InterPro"/>
</dbReference>
<dbReference type="SMART" id="SM00388">
    <property type="entry name" value="HisKA"/>
    <property type="match status" value="1"/>
</dbReference>
<dbReference type="InterPro" id="IPR036097">
    <property type="entry name" value="HisK_dim/P_sf"/>
</dbReference>
<keyword evidence="6 16" id="KW-0418">Kinase</keyword>
<evidence type="ECO:0000313" key="16">
    <source>
        <dbReference type="EMBL" id="KAA6341967.1"/>
    </source>
</evidence>
<evidence type="ECO:0000259" key="14">
    <source>
        <dbReference type="PROSITE" id="PS50109"/>
    </source>
</evidence>
<dbReference type="PROSITE" id="PS50109">
    <property type="entry name" value="HIS_KIN"/>
    <property type="match status" value="1"/>
</dbReference>
<dbReference type="InterPro" id="IPR003594">
    <property type="entry name" value="HATPase_dom"/>
</dbReference>
<evidence type="ECO:0000256" key="11">
    <source>
        <dbReference type="ARBA" id="ARBA00023163"/>
    </source>
</evidence>
<accession>A0A5J4S7B7</accession>
<keyword evidence="7" id="KW-0067">ATP-binding</keyword>
<keyword evidence="12" id="KW-0472">Membrane</keyword>
<organism evidence="16">
    <name type="scientific">termite gut metagenome</name>
    <dbReference type="NCBI Taxonomy" id="433724"/>
    <lineage>
        <taxon>unclassified sequences</taxon>
        <taxon>metagenomes</taxon>
        <taxon>organismal metagenomes</taxon>
    </lineage>
</organism>
<dbReference type="GO" id="GO:0005524">
    <property type="term" value="F:ATP binding"/>
    <property type="evidence" value="ECO:0007669"/>
    <property type="project" value="UniProtKB-KW"/>
</dbReference>
<dbReference type="InterPro" id="IPR001789">
    <property type="entry name" value="Sig_transdc_resp-reg_receiver"/>
</dbReference>
<dbReference type="PROSITE" id="PS50110">
    <property type="entry name" value="RESPONSE_REGULATORY"/>
    <property type="match status" value="1"/>
</dbReference>
<evidence type="ECO:0000256" key="10">
    <source>
        <dbReference type="ARBA" id="ARBA00023125"/>
    </source>
</evidence>
<dbReference type="InterPro" id="IPR036890">
    <property type="entry name" value="HATPase_C_sf"/>
</dbReference>
<dbReference type="InterPro" id="IPR003661">
    <property type="entry name" value="HisK_dim/P_dom"/>
</dbReference>
<dbReference type="PRINTS" id="PR00344">
    <property type="entry name" value="BCTRLSENSOR"/>
</dbReference>
<evidence type="ECO:0000259" key="13">
    <source>
        <dbReference type="PROSITE" id="PS01124"/>
    </source>
</evidence>
<dbReference type="Pfam" id="PF00072">
    <property type="entry name" value="Response_reg"/>
    <property type="match status" value="1"/>
</dbReference>
<keyword evidence="9" id="KW-0805">Transcription regulation</keyword>
<dbReference type="Gene3D" id="3.30.565.10">
    <property type="entry name" value="Histidine kinase-like ATPase, C-terminal domain"/>
    <property type="match status" value="1"/>
</dbReference>
<dbReference type="PANTHER" id="PTHR43547">
    <property type="entry name" value="TWO-COMPONENT HISTIDINE KINASE"/>
    <property type="match status" value="1"/>
</dbReference>
<dbReference type="InterPro" id="IPR013783">
    <property type="entry name" value="Ig-like_fold"/>
</dbReference>
<dbReference type="EMBL" id="SNRY01000353">
    <property type="protein sequence ID" value="KAA6341967.1"/>
    <property type="molecule type" value="Genomic_DNA"/>
</dbReference>
<keyword evidence="5" id="KW-0547">Nucleotide-binding</keyword>
<feature type="domain" description="Response regulatory" evidence="15">
    <location>
        <begin position="1077"/>
        <end position="1192"/>
    </location>
</feature>
<dbReference type="Gene3D" id="1.10.287.130">
    <property type="match status" value="1"/>
</dbReference>
<dbReference type="SUPFAM" id="SSF55874">
    <property type="entry name" value="ATPase domain of HSP90 chaperone/DNA topoisomerase II/histidine kinase"/>
    <property type="match status" value="1"/>
</dbReference>
<dbReference type="SUPFAM" id="SSF47384">
    <property type="entry name" value="Homodimeric domain of signal transducing histidine kinase"/>
    <property type="match status" value="1"/>
</dbReference>
<dbReference type="Pfam" id="PF00512">
    <property type="entry name" value="HisKA"/>
    <property type="match status" value="1"/>
</dbReference>
<dbReference type="InterPro" id="IPR018060">
    <property type="entry name" value="HTH_AraC"/>
</dbReference>
<dbReference type="Gene3D" id="2.130.10.10">
    <property type="entry name" value="YVTN repeat-like/Quinoprotein amine dehydrogenase"/>
    <property type="match status" value="2"/>
</dbReference>
<dbReference type="Pfam" id="PF07495">
    <property type="entry name" value="Y_Y_Y"/>
    <property type="match status" value="1"/>
</dbReference>
<keyword evidence="12" id="KW-0812">Transmembrane</keyword>
<dbReference type="SUPFAM" id="SSF52172">
    <property type="entry name" value="CheY-like"/>
    <property type="match status" value="1"/>
</dbReference>
<dbReference type="CDD" id="cd00075">
    <property type="entry name" value="HATPase"/>
    <property type="match status" value="1"/>
</dbReference>
<dbReference type="PROSITE" id="PS00041">
    <property type="entry name" value="HTH_ARAC_FAMILY_1"/>
    <property type="match status" value="1"/>
</dbReference>
<evidence type="ECO:0000256" key="12">
    <source>
        <dbReference type="SAM" id="Phobius"/>
    </source>
</evidence>
<keyword evidence="3" id="KW-0597">Phosphoprotein</keyword>
<evidence type="ECO:0000256" key="5">
    <source>
        <dbReference type="ARBA" id="ARBA00022741"/>
    </source>
</evidence>
<evidence type="ECO:0000256" key="4">
    <source>
        <dbReference type="ARBA" id="ARBA00022679"/>
    </source>
</evidence>
<dbReference type="FunFam" id="3.30.565.10:FF:000037">
    <property type="entry name" value="Hybrid sensor histidine kinase/response regulator"/>
    <property type="match status" value="1"/>
</dbReference>
<evidence type="ECO:0000256" key="6">
    <source>
        <dbReference type="ARBA" id="ARBA00022777"/>
    </source>
</evidence>
<dbReference type="Gene3D" id="3.40.50.2300">
    <property type="match status" value="1"/>
</dbReference>
<name>A0A5J4S7B7_9ZZZZ</name>